<evidence type="ECO:0000313" key="2">
    <source>
        <dbReference type="EMBL" id="CAL1239892.1"/>
    </source>
</evidence>
<reference evidence="2 3" key="1">
    <citation type="submission" date="2024-04" db="EMBL/GenBank/DDBJ databases">
        <authorList>
            <person name="Cremers G."/>
        </authorList>
    </citation>
    <scope>NUCLEOTIDE SEQUENCE [LARGE SCALE GENOMIC DNA]</scope>
    <source>
        <strain evidence="2">MeCH1-AG</strain>
    </source>
</reference>
<feature type="compositionally biased region" description="Basic and acidic residues" evidence="1">
    <location>
        <begin position="1"/>
        <end position="14"/>
    </location>
</feature>
<protein>
    <submittedName>
        <fullName evidence="2">Uncharacterized protein</fullName>
    </submittedName>
</protein>
<evidence type="ECO:0000256" key="1">
    <source>
        <dbReference type="SAM" id="MobiDB-lite"/>
    </source>
</evidence>
<organism evidence="2 3">
    <name type="scientific">Candidatus Methylocalor cossyra</name>
    <dbReference type="NCBI Taxonomy" id="3108543"/>
    <lineage>
        <taxon>Bacteria</taxon>
        <taxon>Pseudomonadati</taxon>
        <taxon>Pseudomonadota</taxon>
        <taxon>Gammaproteobacteria</taxon>
        <taxon>Methylococcales</taxon>
        <taxon>Methylococcaceae</taxon>
        <taxon>Candidatus Methylocalor</taxon>
    </lineage>
</organism>
<dbReference type="Proteomes" id="UP001497493">
    <property type="component" value="Chromosome"/>
</dbReference>
<dbReference type="EMBL" id="OZ026884">
    <property type="protein sequence ID" value="CAL1239892.1"/>
    <property type="molecule type" value="Genomic_DNA"/>
</dbReference>
<gene>
    <name evidence="2" type="ORF">MECH1_V1_1116</name>
</gene>
<accession>A0ABM9NH04</accession>
<name>A0ABM9NH04_9GAMM</name>
<proteinExistence type="predicted"/>
<feature type="region of interest" description="Disordered" evidence="1">
    <location>
        <begin position="1"/>
        <end position="29"/>
    </location>
</feature>
<evidence type="ECO:0000313" key="3">
    <source>
        <dbReference type="Proteomes" id="UP001497493"/>
    </source>
</evidence>
<keyword evidence="3" id="KW-1185">Reference proteome</keyword>
<sequence>MLDSGKGDGRDKAASQKKTGTSLFRRRIPTFAERSPSSVTRLDRGISLFRAFQAPPKTLGGIYTRRLRKARSLNPPPGAR</sequence>